<dbReference type="PRINTS" id="PR01100">
    <property type="entry name" value="SHIKIMTKNASE"/>
</dbReference>
<dbReference type="PATRIC" id="fig|1123069.3.peg.958"/>
<evidence type="ECO:0000256" key="4">
    <source>
        <dbReference type="ARBA" id="ARBA00022605"/>
    </source>
</evidence>
<dbReference type="HAMAP" id="MF_00109">
    <property type="entry name" value="Shikimate_kinase"/>
    <property type="match status" value="1"/>
</dbReference>
<evidence type="ECO:0000256" key="3">
    <source>
        <dbReference type="ARBA" id="ARBA00012154"/>
    </source>
</evidence>
<dbReference type="SUPFAM" id="SSF52540">
    <property type="entry name" value="P-loop containing nucleoside triphosphate hydrolases"/>
    <property type="match status" value="1"/>
</dbReference>
<evidence type="ECO:0000313" key="13">
    <source>
        <dbReference type="Proteomes" id="UP000015346"/>
    </source>
</evidence>
<gene>
    <name evidence="11" type="primary">aroK</name>
    <name evidence="12" type="ORF">ruthe_00987</name>
</gene>
<comment type="similarity">
    <text evidence="2 11">Belongs to the shikimate kinase family.</text>
</comment>
<comment type="pathway">
    <text evidence="1 11">Metabolic intermediate biosynthesis; chorismate biosynthesis; chorismate from D-erythrose 4-phosphate and phosphoenolpyruvate: step 5/7.</text>
</comment>
<dbReference type="NCBIfam" id="NF010552">
    <property type="entry name" value="PRK13946.1"/>
    <property type="match status" value="1"/>
</dbReference>
<dbReference type="STRING" id="1123069.ruthe_00987"/>
<feature type="binding site" evidence="11">
    <location>
        <position position="163"/>
    </location>
    <ligand>
        <name>substrate</name>
    </ligand>
</feature>
<accession>S9R2I4</accession>
<comment type="catalytic activity">
    <reaction evidence="10 11">
        <text>shikimate + ATP = 3-phosphoshikimate + ADP + H(+)</text>
        <dbReference type="Rhea" id="RHEA:13121"/>
        <dbReference type="ChEBI" id="CHEBI:15378"/>
        <dbReference type="ChEBI" id="CHEBI:30616"/>
        <dbReference type="ChEBI" id="CHEBI:36208"/>
        <dbReference type="ChEBI" id="CHEBI:145989"/>
        <dbReference type="ChEBI" id="CHEBI:456216"/>
        <dbReference type="EC" id="2.7.1.71"/>
    </reaction>
</comment>
<feature type="binding site" evidence="11">
    <location>
        <begin position="38"/>
        <end position="43"/>
    </location>
    <ligand>
        <name>ATP</name>
        <dbReference type="ChEBI" id="CHEBI:30616"/>
    </ligand>
</feature>
<feature type="binding site" evidence="11">
    <location>
        <position position="106"/>
    </location>
    <ligand>
        <name>substrate</name>
    </ligand>
</feature>
<dbReference type="CDD" id="cd00464">
    <property type="entry name" value="SK"/>
    <property type="match status" value="1"/>
</dbReference>
<keyword evidence="9 11" id="KW-0057">Aromatic amino acid biosynthesis</keyword>
<comment type="subcellular location">
    <subcellularLocation>
        <location evidence="11">Cytoplasm</location>
    </subcellularLocation>
</comment>
<dbReference type="GO" id="GO:0008652">
    <property type="term" value="P:amino acid biosynthetic process"/>
    <property type="evidence" value="ECO:0007669"/>
    <property type="project" value="UniProtKB-KW"/>
</dbReference>
<comment type="caution">
    <text evidence="11">Lacks conserved residue(s) required for the propagation of feature annotation.</text>
</comment>
<dbReference type="EC" id="2.7.1.71" evidence="3 11"/>
<dbReference type="InterPro" id="IPR031322">
    <property type="entry name" value="Shikimate/glucono_kinase"/>
</dbReference>
<evidence type="ECO:0000313" key="12">
    <source>
        <dbReference type="EMBL" id="EPX86178.1"/>
    </source>
</evidence>
<evidence type="ECO:0000256" key="11">
    <source>
        <dbReference type="HAMAP-Rule" id="MF_00109"/>
    </source>
</evidence>
<dbReference type="GO" id="GO:0005524">
    <property type="term" value="F:ATP binding"/>
    <property type="evidence" value="ECO:0007669"/>
    <property type="project" value="UniProtKB-UniRule"/>
</dbReference>
<dbReference type="PROSITE" id="PS01128">
    <property type="entry name" value="SHIKIMATE_KINASE"/>
    <property type="match status" value="1"/>
</dbReference>
<dbReference type="InterPro" id="IPR023000">
    <property type="entry name" value="Shikimate_kinase_CS"/>
</dbReference>
<dbReference type="Proteomes" id="UP000015346">
    <property type="component" value="Unassembled WGS sequence"/>
</dbReference>
<name>S9R2I4_9RHOB</name>
<keyword evidence="7 11" id="KW-0418">Kinase</keyword>
<dbReference type="GO" id="GO:0000287">
    <property type="term" value="F:magnesium ion binding"/>
    <property type="evidence" value="ECO:0007669"/>
    <property type="project" value="UniProtKB-UniRule"/>
</dbReference>
<dbReference type="GO" id="GO:0009073">
    <property type="term" value="P:aromatic amino acid family biosynthetic process"/>
    <property type="evidence" value="ECO:0007669"/>
    <property type="project" value="UniProtKB-KW"/>
</dbReference>
<dbReference type="InterPro" id="IPR000623">
    <property type="entry name" value="Shikimate_kinase/TSH1"/>
</dbReference>
<dbReference type="HOGENOM" id="CLU_057607_2_0_5"/>
<dbReference type="OrthoDB" id="9800332at2"/>
<keyword evidence="11" id="KW-0460">Magnesium</keyword>
<comment type="function">
    <text evidence="11">Catalyzes the specific phosphorylation of the 3-hydroxyl group of shikimic acid using ATP as a cosubstrate.</text>
</comment>
<reference evidence="12 13" key="1">
    <citation type="journal article" date="2013" name="Stand. Genomic Sci.">
        <title>Genome sequence of the reddish-pigmented Rubellimicrobium thermophilum type strain (DSM 16684(T)), a member of the Roseobacter clade.</title>
        <authorList>
            <person name="Fiebig A."/>
            <person name="Riedel T."/>
            <person name="Gronow S."/>
            <person name="Petersen J."/>
            <person name="Klenk H.P."/>
            <person name="Goker M."/>
        </authorList>
    </citation>
    <scope>NUCLEOTIDE SEQUENCE [LARGE SCALE GENOMIC DNA]</scope>
    <source>
        <strain evidence="12 13">DSM 16684</strain>
    </source>
</reference>
<dbReference type="EMBL" id="AOLV01000010">
    <property type="protein sequence ID" value="EPX86178.1"/>
    <property type="molecule type" value="Genomic_DNA"/>
</dbReference>
<dbReference type="UniPathway" id="UPA00053">
    <property type="reaction ID" value="UER00088"/>
</dbReference>
<keyword evidence="6 11" id="KW-0547">Nucleotide-binding</keyword>
<comment type="cofactor">
    <cofactor evidence="11">
        <name>Mg(2+)</name>
        <dbReference type="ChEBI" id="CHEBI:18420"/>
    </cofactor>
    <text evidence="11">Binds 1 Mg(2+) ion per subunit.</text>
</comment>
<feature type="binding site" evidence="11">
    <location>
        <position position="144"/>
    </location>
    <ligand>
        <name>ATP</name>
        <dbReference type="ChEBI" id="CHEBI:30616"/>
    </ligand>
</feature>
<keyword evidence="11" id="KW-0963">Cytoplasm</keyword>
<sequence length="204" mass="21945">MREGRRDQDAEQGTAVFSSGHASPARLLRSIVLVGMMGSGKTAVGRALAQKLGVPFLDSDQAIEEAAQASIAEIFARDGEPFFRDREAEVLARLLSGPPAVVSTGGGAFLAERNRRNIAEHGVALWLDADLETLWERVRHKESRPLLRTPDPRGTLAALLAARTPIYRLAPLRLAVDPRSSVEQTAARALALLTAHPGILESVS</sequence>
<evidence type="ECO:0000256" key="7">
    <source>
        <dbReference type="ARBA" id="ARBA00022777"/>
    </source>
</evidence>
<keyword evidence="5 11" id="KW-0808">Transferase</keyword>
<evidence type="ECO:0000256" key="5">
    <source>
        <dbReference type="ARBA" id="ARBA00022679"/>
    </source>
</evidence>
<evidence type="ECO:0000256" key="9">
    <source>
        <dbReference type="ARBA" id="ARBA00023141"/>
    </source>
</evidence>
<keyword evidence="13" id="KW-1185">Reference proteome</keyword>
<feature type="binding site" evidence="11">
    <location>
        <position position="60"/>
    </location>
    <ligand>
        <name>substrate</name>
    </ligand>
</feature>
<dbReference type="GO" id="GO:0004765">
    <property type="term" value="F:shikimate kinase activity"/>
    <property type="evidence" value="ECO:0007669"/>
    <property type="project" value="UniProtKB-UniRule"/>
</dbReference>
<dbReference type="Gene3D" id="3.40.50.300">
    <property type="entry name" value="P-loop containing nucleotide triphosphate hydrolases"/>
    <property type="match status" value="1"/>
</dbReference>
<evidence type="ECO:0000256" key="10">
    <source>
        <dbReference type="ARBA" id="ARBA00048567"/>
    </source>
</evidence>
<evidence type="ECO:0000256" key="8">
    <source>
        <dbReference type="ARBA" id="ARBA00022840"/>
    </source>
</evidence>
<dbReference type="GO" id="GO:0009423">
    <property type="term" value="P:chorismate biosynthetic process"/>
    <property type="evidence" value="ECO:0007669"/>
    <property type="project" value="UniProtKB-UniRule"/>
</dbReference>
<dbReference type="GO" id="GO:0005829">
    <property type="term" value="C:cytosol"/>
    <property type="evidence" value="ECO:0007669"/>
    <property type="project" value="TreeGrafter"/>
</dbReference>
<dbReference type="PANTHER" id="PTHR21087">
    <property type="entry name" value="SHIKIMATE KINASE"/>
    <property type="match status" value="1"/>
</dbReference>
<dbReference type="InterPro" id="IPR027417">
    <property type="entry name" value="P-loop_NTPase"/>
</dbReference>
<comment type="caution">
    <text evidence="12">The sequence shown here is derived from an EMBL/GenBank/DDBJ whole genome shotgun (WGS) entry which is preliminary data.</text>
</comment>
<keyword evidence="8 11" id="KW-0067">ATP-binding</keyword>
<feature type="binding site" evidence="11">
    <location>
        <position position="84"/>
    </location>
    <ligand>
        <name>substrate</name>
    </ligand>
</feature>
<feature type="binding site" evidence="11">
    <location>
        <position position="42"/>
    </location>
    <ligand>
        <name>Mg(2+)</name>
        <dbReference type="ChEBI" id="CHEBI:18420"/>
    </ligand>
</feature>
<keyword evidence="11" id="KW-0479">Metal-binding</keyword>
<evidence type="ECO:0000256" key="2">
    <source>
        <dbReference type="ARBA" id="ARBA00006997"/>
    </source>
</evidence>
<protein>
    <recommendedName>
        <fullName evidence="3 11">Shikimate kinase</fullName>
        <shortName evidence="11">SK</shortName>
        <ecNumber evidence="3 11">2.7.1.71</ecNumber>
    </recommendedName>
</protein>
<keyword evidence="4 11" id="KW-0028">Amino-acid biosynthesis</keyword>
<dbReference type="PANTHER" id="PTHR21087:SF16">
    <property type="entry name" value="SHIKIMATE KINASE 1, CHLOROPLASTIC"/>
    <property type="match status" value="1"/>
</dbReference>
<proteinExistence type="inferred from homology"/>
<comment type="subunit">
    <text evidence="11">Monomer.</text>
</comment>
<dbReference type="AlphaFoldDB" id="S9R2I4"/>
<evidence type="ECO:0000256" key="6">
    <source>
        <dbReference type="ARBA" id="ARBA00022741"/>
    </source>
</evidence>
<organism evidence="12 13">
    <name type="scientific">Rubellimicrobium thermophilum DSM 16684</name>
    <dbReference type="NCBI Taxonomy" id="1123069"/>
    <lineage>
        <taxon>Bacteria</taxon>
        <taxon>Pseudomonadati</taxon>
        <taxon>Pseudomonadota</taxon>
        <taxon>Alphaproteobacteria</taxon>
        <taxon>Rhodobacterales</taxon>
        <taxon>Roseobacteraceae</taxon>
        <taxon>Rubellimicrobium</taxon>
    </lineage>
</organism>
<dbReference type="Pfam" id="PF01202">
    <property type="entry name" value="SKI"/>
    <property type="match status" value="1"/>
</dbReference>
<evidence type="ECO:0000256" key="1">
    <source>
        <dbReference type="ARBA" id="ARBA00004842"/>
    </source>
</evidence>